<dbReference type="EMBL" id="KZ992012">
    <property type="protein sequence ID" value="RKP22512.1"/>
    <property type="molecule type" value="Genomic_DNA"/>
</dbReference>
<name>A0A4P9YSY7_9FUNG</name>
<dbReference type="OrthoDB" id="4062651at2759"/>
<dbReference type="SUPFAM" id="SSF68906">
    <property type="entry name" value="SAP domain"/>
    <property type="match status" value="1"/>
</dbReference>
<dbReference type="Gene3D" id="1.10.720.30">
    <property type="entry name" value="SAP domain"/>
    <property type="match status" value="1"/>
</dbReference>
<dbReference type="AlphaFoldDB" id="A0A4P9YSY7"/>
<sequence>MTFQTIARHVDEMLENQDWFSLNKLLKADLIALCQERGLATDGTKEALIQALMDWKLGMRPVPVPATPKLTAVEPKEPAKKAPVNSVQLSRMLIDDDDRAEIGEIAYEQLA</sequence>
<evidence type="ECO:0000259" key="1">
    <source>
        <dbReference type="PROSITE" id="PS50800"/>
    </source>
</evidence>
<dbReference type="InterPro" id="IPR003034">
    <property type="entry name" value="SAP_dom"/>
</dbReference>
<organism evidence="2 3">
    <name type="scientific">Syncephalis pseudoplumigaleata</name>
    <dbReference type="NCBI Taxonomy" id="1712513"/>
    <lineage>
        <taxon>Eukaryota</taxon>
        <taxon>Fungi</taxon>
        <taxon>Fungi incertae sedis</taxon>
        <taxon>Zoopagomycota</taxon>
        <taxon>Zoopagomycotina</taxon>
        <taxon>Zoopagomycetes</taxon>
        <taxon>Zoopagales</taxon>
        <taxon>Piptocephalidaceae</taxon>
        <taxon>Syncephalis</taxon>
    </lineage>
</organism>
<evidence type="ECO:0000313" key="2">
    <source>
        <dbReference type="EMBL" id="RKP22512.1"/>
    </source>
</evidence>
<feature type="non-terminal residue" evidence="2">
    <location>
        <position position="111"/>
    </location>
</feature>
<dbReference type="Pfam" id="PF02037">
    <property type="entry name" value="SAP"/>
    <property type="match status" value="1"/>
</dbReference>
<keyword evidence="3" id="KW-1185">Reference proteome</keyword>
<accession>A0A4P9YSY7</accession>
<evidence type="ECO:0000313" key="3">
    <source>
        <dbReference type="Proteomes" id="UP000278143"/>
    </source>
</evidence>
<feature type="domain" description="SAP" evidence="1">
    <location>
        <begin position="22"/>
        <end position="56"/>
    </location>
</feature>
<proteinExistence type="predicted"/>
<dbReference type="Proteomes" id="UP000278143">
    <property type="component" value="Unassembled WGS sequence"/>
</dbReference>
<dbReference type="InterPro" id="IPR036361">
    <property type="entry name" value="SAP_dom_sf"/>
</dbReference>
<protein>
    <recommendedName>
        <fullName evidence="1">SAP domain-containing protein</fullName>
    </recommendedName>
</protein>
<reference evidence="3" key="1">
    <citation type="journal article" date="2018" name="Nat. Microbiol.">
        <title>Leveraging single-cell genomics to expand the fungal tree of life.</title>
        <authorList>
            <person name="Ahrendt S.R."/>
            <person name="Quandt C.A."/>
            <person name="Ciobanu D."/>
            <person name="Clum A."/>
            <person name="Salamov A."/>
            <person name="Andreopoulos B."/>
            <person name="Cheng J.F."/>
            <person name="Woyke T."/>
            <person name="Pelin A."/>
            <person name="Henrissat B."/>
            <person name="Reynolds N.K."/>
            <person name="Benny G.L."/>
            <person name="Smith M.E."/>
            <person name="James T.Y."/>
            <person name="Grigoriev I.V."/>
        </authorList>
    </citation>
    <scope>NUCLEOTIDE SEQUENCE [LARGE SCALE GENOMIC DNA]</scope>
    <source>
        <strain evidence="3">Benny S71-1</strain>
    </source>
</reference>
<dbReference type="PROSITE" id="PS50800">
    <property type="entry name" value="SAP"/>
    <property type="match status" value="1"/>
</dbReference>
<gene>
    <name evidence="2" type="ORF">SYNPS1DRAFT_25719</name>
</gene>